<dbReference type="Pfam" id="PF16640">
    <property type="entry name" value="Big_3_5"/>
    <property type="match status" value="2"/>
</dbReference>
<protein>
    <recommendedName>
        <fullName evidence="1">Bacterial Ig-like domain-containing protein</fullName>
    </recommendedName>
</protein>
<dbReference type="AlphaFoldDB" id="A0A1G5VHT1"/>
<sequence length="1023" mass="112336">MKKKILILALLIFIASIGCASAAEDADALSLEDTDEVLTADPGTFNDLQEIIDNAELYETIELDTDYYGNGTEIAIVNKTITIQGNGHILNASCDDELKYSRIFNIDENSEVHIYNLNFTGGFDNIQGGAILNKGTLFLTGCTFMYNAGYYGGAIYNTGSLYMDYTSFNINHADSGGAIYTRGETYMENTIFNMNSAEYSGGAVHCVNGKTEMAYCQFFNNTADVYASAVQGGNILSIVSSSFISFNDDVEFVDYYNKEEMEGAYLNLNNNGMYSLAPYPIVYDNWNPINSQVTLEFFDSECEQGDAVEIAIMYDNMDNAILFNRNFTVKIYNGSELVDEVNLTYDEVLEGYYYYCNLENGTYTINGTISKQYAKKVTVIDGELVVGGSSPKITPNVTTTCNTFGDCVTLTATLEPSDATGIVSFYIGEDHYDPEIDDGKASYTVPGLADGTYTVKTVYRGDENYNHANAKDVNFTINSTANRTASSAVTTYVKDSSTVVTLTTTITPSDATGTVTYLLNGEEYNPVTVTDGKATKKLSGLPDGTYTVEALYSGDGSYYPSNATPVNFTISTTGLVIDAPPLVKYYGGSERFTVTLTEDGLPLANKTVTINLNGKDYERTTDSSGIARMNVNLNSGVYPVTVTAEGQSVNTTVTVKATVSGENVTKIFRNGTQYYATFVDSTGKTLANNTGVEFNINGVFYTRYTNENGVARMNINLNPGEYIITAKNPKTGEMYTNLITVLTNIVENNDLVKYYKNDSQYRIRILADDGSIAGEGVKVTFNINGVFYDRYSDNEGYVQLKINLNPGEYIITADYNGLMASNNITVLNVLFGHNLDMEYRDGSKYTVLLLDGQGNPYSNQTIEININGVFYYKVTNESGIAALNINLDPASYIATATYNGLSCSNIVNVAKEGMVEYDLKIIKISLPKSATIEITENKTDYLVYSVNYRGDIYKLTIDGEHTSAEYKNLILSEGGTDCGTYHGWKAVEKIYDYFLFTDFMKTCIGFDGADPSFVRSTVDAIKF</sequence>
<dbReference type="OrthoDB" id="78488at2157"/>
<feature type="domain" description="Bacterial Ig-like" evidence="1">
    <location>
        <begin position="497"/>
        <end position="570"/>
    </location>
</feature>
<accession>A0A1G5VHT1</accession>
<gene>
    <name evidence="2" type="ORF">SAMN02910315_00624</name>
</gene>
<dbReference type="InterPro" id="IPR032109">
    <property type="entry name" value="Big_3_5"/>
</dbReference>
<dbReference type="PROSITE" id="PS51257">
    <property type="entry name" value="PROKAR_LIPOPROTEIN"/>
    <property type="match status" value="1"/>
</dbReference>
<proteinExistence type="predicted"/>
<reference evidence="2 3" key="1">
    <citation type="submission" date="2016-10" db="EMBL/GenBank/DDBJ databases">
        <authorList>
            <person name="Varghese N."/>
            <person name="Submissions S."/>
        </authorList>
    </citation>
    <scope>NUCLEOTIDE SEQUENCE [LARGE SCALE GENOMIC DNA]</scope>
    <source>
        <strain evidence="2 3">DSM 16643</strain>
    </source>
</reference>
<evidence type="ECO:0000313" key="3">
    <source>
        <dbReference type="Proteomes" id="UP000323439"/>
    </source>
</evidence>
<evidence type="ECO:0000259" key="1">
    <source>
        <dbReference type="Pfam" id="PF16640"/>
    </source>
</evidence>
<dbReference type="Gene3D" id="2.60.40.10">
    <property type="entry name" value="Immunoglobulins"/>
    <property type="match status" value="3"/>
</dbReference>
<dbReference type="InterPro" id="IPR013783">
    <property type="entry name" value="Ig-like_fold"/>
</dbReference>
<organism evidence="2 3">
    <name type="scientific">Methanobrevibacter millerae</name>
    <dbReference type="NCBI Taxonomy" id="230361"/>
    <lineage>
        <taxon>Archaea</taxon>
        <taxon>Methanobacteriati</taxon>
        <taxon>Methanobacteriota</taxon>
        <taxon>Methanomada group</taxon>
        <taxon>Methanobacteria</taxon>
        <taxon>Methanobacteriales</taxon>
        <taxon>Methanobacteriaceae</taxon>
        <taxon>Methanobrevibacter</taxon>
    </lineage>
</organism>
<dbReference type="EMBL" id="FMXB01000004">
    <property type="protein sequence ID" value="SDA45423.1"/>
    <property type="molecule type" value="Genomic_DNA"/>
</dbReference>
<name>A0A1G5VHT1_9EURY</name>
<keyword evidence="3" id="KW-1185">Reference proteome</keyword>
<dbReference type="Proteomes" id="UP000323439">
    <property type="component" value="Unassembled WGS sequence"/>
</dbReference>
<evidence type="ECO:0000313" key="2">
    <source>
        <dbReference type="EMBL" id="SDA45423.1"/>
    </source>
</evidence>
<feature type="domain" description="Bacterial Ig-like" evidence="1">
    <location>
        <begin position="399"/>
        <end position="478"/>
    </location>
</feature>
<dbReference type="RefSeq" id="WP_149731255.1">
    <property type="nucleotide sequence ID" value="NZ_FMXB01000004.1"/>
</dbReference>